<dbReference type="EMBL" id="KZ308583">
    <property type="protein sequence ID" value="KAG8231908.1"/>
    <property type="molecule type" value="Genomic_DNA"/>
</dbReference>
<feature type="compositionally biased region" description="Polar residues" evidence="1">
    <location>
        <begin position="311"/>
        <end position="327"/>
    </location>
</feature>
<evidence type="ECO:0000313" key="3">
    <source>
        <dbReference type="Proteomes" id="UP000792457"/>
    </source>
</evidence>
<reference evidence="2" key="1">
    <citation type="submission" date="2013-04" db="EMBL/GenBank/DDBJ databases">
        <authorList>
            <person name="Qu J."/>
            <person name="Murali S.C."/>
            <person name="Bandaranaike D."/>
            <person name="Bellair M."/>
            <person name="Blankenburg K."/>
            <person name="Chao H."/>
            <person name="Dinh H."/>
            <person name="Doddapaneni H."/>
            <person name="Downs B."/>
            <person name="Dugan-Rocha S."/>
            <person name="Elkadiri S."/>
            <person name="Gnanaolivu R.D."/>
            <person name="Hernandez B."/>
            <person name="Javaid M."/>
            <person name="Jayaseelan J.C."/>
            <person name="Lee S."/>
            <person name="Li M."/>
            <person name="Ming W."/>
            <person name="Munidasa M."/>
            <person name="Muniz J."/>
            <person name="Nguyen L."/>
            <person name="Ongeri F."/>
            <person name="Osuji N."/>
            <person name="Pu L.-L."/>
            <person name="Puazo M."/>
            <person name="Qu C."/>
            <person name="Quiroz J."/>
            <person name="Raj R."/>
            <person name="Weissenberger G."/>
            <person name="Xin Y."/>
            <person name="Zou X."/>
            <person name="Han Y."/>
            <person name="Richards S."/>
            <person name="Worley K."/>
            <person name="Muzny D."/>
            <person name="Gibbs R."/>
        </authorList>
    </citation>
    <scope>NUCLEOTIDE SEQUENCE</scope>
    <source>
        <strain evidence="2">Sampled in the wild</strain>
    </source>
</reference>
<feature type="compositionally biased region" description="Polar residues" evidence="1">
    <location>
        <begin position="945"/>
        <end position="954"/>
    </location>
</feature>
<gene>
    <name evidence="2" type="ORF">J437_LFUL011377</name>
</gene>
<feature type="compositionally biased region" description="Polar residues" evidence="1">
    <location>
        <begin position="702"/>
        <end position="711"/>
    </location>
</feature>
<proteinExistence type="predicted"/>
<feature type="compositionally biased region" description="Low complexity" evidence="1">
    <location>
        <begin position="712"/>
        <end position="744"/>
    </location>
</feature>
<feature type="region of interest" description="Disordered" evidence="1">
    <location>
        <begin position="653"/>
        <end position="745"/>
    </location>
</feature>
<feature type="compositionally biased region" description="Polar residues" evidence="1">
    <location>
        <begin position="410"/>
        <end position="421"/>
    </location>
</feature>
<sequence length="954" mass="98702">MEDNNEELDVIMKEESVEQDPVEMEDIYSEIKEEPSVDDKGVLDNAESSVEEKISIPEVQESCNISEDLEVSIDEPKVETCEISEKVALDEETIVDSVVESKSIEEVKVEMPPEQIVRDCPSNEEDGLIENTEVGSDPASEKDEFGLLEVMNIGSGGCEVVEESLDMVGIEDVEDEAAQTLAVLLVEEMEEEEVQKLVLRVVKEVEVKGLAAAGELDEGTELAITVSNGEEIDLDLGEVMASASGCILQSPTSTEQVKEPVEDVKECQDRDNQVQDFAVVVTSQPVLCDEPSGTDSEASNIDGKASEESTSEYSLPASVTTVPSSTMEIPPEVSDTSVSPVVKISQSTASPLLPAITTSDSPTVSCTMSVSEAPILPAPAISTAAVNPSPEVSSQVNLELEVTLTSESANSTETMVTSTVGANPPSKDSKPPETFVLPSQSPIPIQSQIVNIQPPNPSVLPQTSQAPSNPIQFTPSVVPPRKSPPPLSIQPHFLPSGTHSQIIPPLHHIQPSPPPLSSHQLIASVASTPLTVTRTMAPKTAAAAMVVSSTIPKPYMAAAASYGGAGGVRIPGMAQTKNQTKGKPRGDSTVGGGSSSRGGRNSSSSSASASSTSGAQSGSGSIKPPPPPPPGAVNLERSYQICQAVIQNSPNRDQLRCQLKPPPSSLLPSLTAATASGRGGGSANSSSSTSSNSSSSGKKATQYSIVTSTRMTGSQKSSSATSNAASGAKSSRSANASNARQSSSPVVVRHVYNAATGTTTTTGPVPVTMALMPQAMAAMTPEVRRPRTLESPSSSPSQSSLPSVPGTPAATVALHAQPHPLHPHQYILVQRTTGPVEGASGSNSLAGSATRAALILNHQRVPTLTTGGHGGNINGGTRLGPPRASSAPPSNENISVALQRGQMNVTGRGTSIPGIASNSASSGTPSFANPGRPASVDSDYAAQAVSGQQVRHLN</sequence>
<keyword evidence="3" id="KW-1185">Reference proteome</keyword>
<feature type="region of interest" description="Disordered" evidence="1">
    <location>
        <begin position="571"/>
        <end position="634"/>
    </location>
</feature>
<dbReference type="Proteomes" id="UP000792457">
    <property type="component" value="Unassembled WGS sequence"/>
</dbReference>
<accession>A0A8K0KCM8</accession>
<feature type="region of interest" description="Disordered" evidence="1">
    <location>
        <begin position="410"/>
        <end position="435"/>
    </location>
</feature>
<feature type="compositionally biased region" description="Low complexity" evidence="1">
    <location>
        <begin position="791"/>
        <end position="804"/>
    </location>
</feature>
<reference evidence="2" key="2">
    <citation type="submission" date="2017-10" db="EMBL/GenBank/DDBJ databases">
        <title>Ladona fulva Genome sequencing and assembly.</title>
        <authorList>
            <person name="Murali S."/>
            <person name="Richards S."/>
            <person name="Bandaranaike D."/>
            <person name="Bellair M."/>
            <person name="Blankenburg K."/>
            <person name="Chao H."/>
            <person name="Dinh H."/>
            <person name="Doddapaneni H."/>
            <person name="Dugan-Rocha S."/>
            <person name="Elkadiri S."/>
            <person name="Gnanaolivu R."/>
            <person name="Hernandez B."/>
            <person name="Skinner E."/>
            <person name="Javaid M."/>
            <person name="Lee S."/>
            <person name="Li M."/>
            <person name="Ming W."/>
            <person name="Munidasa M."/>
            <person name="Muniz J."/>
            <person name="Nguyen L."/>
            <person name="Hughes D."/>
            <person name="Osuji N."/>
            <person name="Pu L.-L."/>
            <person name="Puazo M."/>
            <person name="Qu C."/>
            <person name="Quiroz J."/>
            <person name="Raj R."/>
            <person name="Weissenberger G."/>
            <person name="Xin Y."/>
            <person name="Zou X."/>
            <person name="Han Y."/>
            <person name="Worley K."/>
            <person name="Muzny D."/>
            <person name="Gibbs R."/>
        </authorList>
    </citation>
    <scope>NUCLEOTIDE SEQUENCE</scope>
    <source>
        <strain evidence="2">Sampled in the wild</strain>
    </source>
</reference>
<evidence type="ECO:0000313" key="2">
    <source>
        <dbReference type="EMBL" id="KAG8231908.1"/>
    </source>
</evidence>
<feature type="compositionally biased region" description="Low complexity" evidence="1">
    <location>
        <begin position="597"/>
        <end position="621"/>
    </location>
</feature>
<feature type="region of interest" description="Disordered" evidence="1">
    <location>
        <begin position="911"/>
        <end position="954"/>
    </location>
</feature>
<feature type="compositionally biased region" description="Low complexity" evidence="1">
    <location>
        <begin position="683"/>
        <end position="701"/>
    </location>
</feature>
<feature type="compositionally biased region" description="Low complexity" evidence="1">
    <location>
        <begin position="666"/>
        <end position="676"/>
    </location>
</feature>
<organism evidence="2 3">
    <name type="scientific">Ladona fulva</name>
    <name type="common">Scarce chaser dragonfly</name>
    <name type="synonym">Libellula fulva</name>
    <dbReference type="NCBI Taxonomy" id="123851"/>
    <lineage>
        <taxon>Eukaryota</taxon>
        <taxon>Metazoa</taxon>
        <taxon>Ecdysozoa</taxon>
        <taxon>Arthropoda</taxon>
        <taxon>Hexapoda</taxon>
        <taxon>Insecta</taxon>
        <taxon>Pterygota</taxon>
        <taxon>Palaeoptera</taxon>
        <taxon>Odonata</taxon>
        <taxon>Epiprocta</taxon>
        <taxon>Anisoptera</taxon>
        <taxon>Libelluloidea</taxon>
        <taxon>Libellulidae</taxon>
        <taxon>Ladona</taxon>
    </lineage>
</organism>
<dbReference type="OrthoDB" id="9348951at2759"/>
<feature type="region of interest" description="Disordered" evidence="1">
    <location>
        <begin position="288"/>
        <end position="334"/>
    </location>
</feature>
<dbReference type="AlphaFoldDB" id="A0A8K0KCM8"/>
<feature type="compositionally biased region" description="Polar residues" evidence="1">
    <location>
        <begin position="916"/>
        <end position="927"/>
    </location>
</feature>
<evidence type="ECO:0000256" key="1">
    <source>
        <dbReference type="SAM" id="MobiDB-lite"/>
    </source>
</evidence>
<feature type="region of interest" description="Disordered" evidence="1">
    <location>
        <begin position="780"/>
        <end position="808"/>
    </location>
</feature>
<name>A0A8K0KCM8_LADFU</name>
<comment type="caution">
    <text evidence="2">The sequence shown here is derived from an EMBL/GenBank/DDBJ whole genome shotgun (WGS) entry which is preliminary data.</text>
</comment>
<protein>
    <submittedName>
        <fullName evidence="2">Uncharacterized protein</fullName>
    </submittedName>
</protein>